<feature type="region of interest" description="Disordered" evidence="1">
    <location>
        <begin position="1"/>
        <end position="28"/>
    </location>
</feature>
<dbReference type="RefSeq" id="WP_086715667.1">
    <property type="nucleotide sequence ID" value="NZ_BLAG01000014.1"/>
</dbReference>
<name>A0A5J4LKP2_9ACTN</name>
<feature type="compositionally biased region" description="Basic and acidic residues" evidence="1">
    <location>
        <begin position="67"/>
        <end position="76"/>
    </location>
</feature>
<dbReference type="Proteomes" id="UP000325598">
    <property type="component" value="Unassembled WGS sequence"/>
</dbReference>
<comment type="caution">
    <text evidence="2">The sequence shown here is derived from an EMBL/GenBank/DDBJ whole genome shotgun (WGS) entry which is preliminary data.</text>
</comment>
<organism evidence="2 3">
    <name type="scientific">Streptomyces angustmyceticus</name>
    <dbReference type="NCBI Taxonomy" id="285578"/>
    <lineage>
        <taxon>Bacteria</taxon>
        <taxon>Bacillati</taxon>
        <taxon>Actinomycetota</taxon>
        <taxon>Actinomycetes</taxon>
        <taxon>Kitasatosporales</taxon>
        <taxon>Streptomycetaceae</taxon>
        <taxon>Streptomyces</taxon>
    </lineage>
</organism>
<dbReference type="AlphaFoldDB" id="A0A5J4LKP2"/>
<feature type="compositionally biased region" description="Low complexity" evidence="1">
    <location>
        <begin position="14"/>
        <end position="28"/>
    </location>
</feature>
<feature type="region of interest" description="Disordered" evidence="1">
    <location>
        <begin position="50"/>
        <end position="151"/>
    </location>
</feature>
<keyword evidence="3" id="KW-1185">Reference proteome</keyword>
<dbReference type="EMBL" id="BLAG01000014">
    <property type="protein sequence ID" value="GES32531.1"/>
    <property type="molecule type" value="Genomic_DNA"/>
</dbReference>
<gene>
    <name evidence="2" type="ORF">San01_50180</name>
</gene>
<reference evidence="2 3" key="1">
    <citation type="submission" date="2019-10" db="EMBL/GenBank/DDBJ databases">
        <title>Whole genome shotgun sequence of Streptomyces angustmyceticus NBRC 3934.</title>
        <authorList>
            <person name="Hosoyama A."/>
            <person name="Ichikawa N."/>
            <person name="Kimura A."/>
            <person name="Kitahashi Y."/>
            <person name="Komaki H."/>
            <person name="Uohara A."/>
        </authorList>
    </citation>
    <scope>NUCLEOTIDE SEQUENCE [LARGE SCALE GENOMIC DNA]</scope>
    <source>
        <strain evidence="2 3">NBRC 3934</strain>
    </source>
</reference>
<feature type="compositionally biased region" description="Gly residues" evidence="1">
    <location>
        <begin position="119"/>
        <end position="135"/>
    </location>
</feature>
<sequence>MSWNKASEVDADVRSATTSAATAGSALRRGRRIAAASLIAVAAFSLTACGNDGDDAKASTKVSSRPDASDVAKEADALGDVADEPSAKGTPAPSRTASEKNGGGGAKTGHGTTDRHNGKSGGGKGGGSTSGGGASAGATAGSGSTPDTNGVSGTWNGVLKYLAPGKMTVAPDSGAEQGFDIGPDTKVLGAAAMCGDPDGNVTMDDNGYGTTPCTESQLDEAARTNSVSVRVTVEDGVATEVAEHYHP</sequence>
<dbReference type="OrthoDB" id="3432078at2"/>
<evidence type="ECO:0000256" key="1">
    <source>
        <dbReference type="SAM" id="MobiDB-lite"/>
    </source>
</evidence>
<dbReference type="GeneID" id="96756030"/>
<proteinExistence type="predicted"/>
<evidence type="ECO:0000313" key="3">
    <source>
        <dbReference type="Proteomes" id="UP000325598"/>
    </source>
</evidence>
<evidence type="ECO:0000313" key="2">
    <source>
        <dbReference type="EMBL" id="GES32531.1"/>
    </source>
</evidence>
<feature type="compositionally biased region" description="Low complexity" evidence="1">
    <location>
        <begin position="136"/>
        <end position="145"/>
    </location>
</feature>
<accession>A0A5J4LKP2</accession>
<protein>
    <submittedName>
        <fullName evidence="2">Uncharacterized protein</fullName>
    </submittedName>
</protein>